<accession>A0A9P0MC31</accession>
<sequence>MRSALDLVNYDTSASASEDGVAERNAAVSTEIPALLKRNIVATSDEFRAPLGKGNVAERGVAISDEILALLGKNNLADQTSTNDLNNELAQIWTKILQEGLSLEVLTTILSKYSPLSNLSIATAPELNLEILSALTEQHKQLYLRLAKRQDQMGAALVAIGKALTILLEKVERAHIRVSVEWLSDAGRLISDIHHQESTCRRNLVSVDVDKQLRGTLTNITVTLGQNFGDRLKAAREMKKYRQASSLNQLLPDLPLR</sequence>
<dbReference type="PANTHER" id="PTHR34239">
    <property type="entry name" value="APPLE DOMAIN-CONTAINING PROTEIN"/>
    <property type="match status" value="1"/>
</dbReference>
<dbReference type="PANTHER" id="PTHR34239:SF2">
    <property type="entry name" value="TRANSPOSABLE ELEMENT P TRANSPOSASE_THAP9 CONSERVED DOMAIN-CONTAINING PROTEIN"/>
    <property type="match status" value="1"/>
</dbReference>
<organism evidence="1 2">
    <name type="scientific">Acanthoscelides obtectus</name>
    <name type="common">Bean weevil</name>
    <name type="synonym">Bruchus obtectus</name>
    <dbReference type="NCBI Taxonomy" id="200917"/>
    <lineage>
        <taxon>Eukaryota</taxon>
        <taxon>Metazoa</taxon>
        <taxon>Ecdysozoa</taxon>
        <taxon>Arthropoda</taxon>
        <taxon>Hexapoda</taxon>
        <taxon>Insecta</taxon>
        <taxon>Pterygota</taxon>
        <taxon>Neoptera</taxon>
        <taxon>Endopterygota</taxon>
        <taxon>Coleoptera</taxon>
        <taxon>Polyphaga</taxon>
        <taxon>Cucujiformia</taxon>
        <taxon>Chrysomeloidea</taxon>
        <taxon>Chrysomelidae</taxon>
        <taxon>Bruchinae</taxon>
        <taxon>Bruchini</taxon>
        <taxon>Acanthoscelides</taxon>
    </lineage>
</organism>
<keyword evidence="2" id="KW-1185">Reference proteome</keyword>
<evidence type="ECO:0000313" key="2">
    <source>
        <dbReference type="Proteomes" id="UP001152888"/>
    </source>
</evidence>
<comment type="caution">
    <text evidence="1">The sequence shown here is derived from an EMBL/GenBank/DDBJ whole genome shotgun (WGS) entry which is preliminary data.</text>
</comment>
<protein>
    <submittedName>
        <fullName evidence="1">Uncharacterized protein</fullName>
    </submittedName>
</protein>
<gene>
    <name evidence="1" type="ORF">ACAOBT_LOCUS33525</name>
</gene>
<name>A0A9P0MC31_ACAOB</name>
<proteinExistence type="predicted"/>
<dbReference type="OrthoDB" id="6744247at2759"/>
<dbReference type="EMBL" id="CAKOFQ010008339">
    <property type="protein sequence ID" value="CAH2013536.1"/>
    <property type="molecule type" value="Genomic_DNA"/>
</dbReference>
<dbReference type="AlphaFoldDB" id="A0A9P0MC31"/>
<reference evidence="1" key="1">
    <citation type="submission" date="2022-03" db="EMBL/GenBank/DDBJ databases">
        <authorList>
            <person name="Sayadi A."/>
        </authorList>
    </citation>
    <scope>NUCLEOTIDE SEQUENCE</scope>
</reference>
<evidence type="ECO:0000313" key="1">
    <source>
        <dbReference type="EMBL" id="CAH2013536.1"/>
    </source>
</evidence>
<dbReference type="Proteomes" id="UP001152888">
    <property type="component" value="Unassembled WGS sequence"/>
</dbReference>